<dbReference type="Proteomes" id="UP000292052">
    <property type="component" value="Unassembled WGS sequence"/>
</dbReference>
<accession>A0A482VYL6</accession>
<dbReference type="Pfam" id="PF08997">
    <property type="entry name" value="UCR_6-4kD"/>
    <property type="match status" value="1"/>
</dbReference>
<sequence>MVDHCEEEDPRKAPRKNVEPSRKPKPVQPPAKTASADKRPIVEFPHMLRIIGPKHIKIMMQFVPSAIIYSITSLILLTYMSEWKTVLQYLPYYNGKYYVESTDSKKDDE</sequence>
<evidence type="ECO:0000313" key="3">
    <source>
        <dbReference type="EMBL" id="RZC37796.1"/>
    </source>
</evidence>
<keyword evidence="2" id="KW-0812">Transmembrane</keyword>
<dbReference type="GO" id="GO:0006122">
    <property type="term" value="P:mitochondrial electron transport, ubiquinol to cytochrome c"/>
    <property type="evidence" value="ECO:0007669"/>
    <property type="project" value="InterPro"/>
</dbReference>
<keyword evidence="2" id="KW-1133">Transmembrane helix</keyword>
<dbReference type="Gene3D" id="1.20.5.220">
    <property type="match status" value="1"/>
</dbReference>
<protein>
    <submittedName>
        <fullName evidence="3">UCR 6-4kD domain containing protein</fullName>
    </submittedName>
</protein>
<dbReference type="PANTHER" id="PTHR15420:SF2">
    <property type="entry name" value="CYTOCHROME B-C1 COMPLEX SUBUNIT 10"/>
    <property type="match status" value="1"/>
</dbReference>
<keyword evidence="4" id="KW-1185">Reference proteome</keyword>
<evidence type="ECO:0000256" key="1">
    <source>
        <dbReference type="SAM" id="MobiDB-lite"/>
    </source>
</evidence>
<keyword evidence="2" id="KW-0472">Membrane</keyword>
<dbReference type="SUPFAM" id="SSF81518">
    <property type="entry name" value="Subunit XI (6.4 kDa protein) of cytochrome bc1 complex (Ubiquinol-cytochrome c reductase)"/>
    <property type="match status" value="1"/>
</dbReference>
<feature type="transmembrane region" description="Helical" evidence="2">
    <location>
        <begin position="58"/>
        <end position="80"/>
    </location>
</feature>
<name>A0A482VYL6_ASBVE</name>
<evidence type="ECO:0000256" key="2">
    <source>
        <dbReference type="SAM" id="Phobius"/>
    </source>
</evidence>
<dbReference type="STRING" id="1661398.A0A482VYL6"/>
<dbReference type="InterPro" id="IPR029027">
    <property type="entry name" value="Single_a-helix_sf"/>
</dbReference>
<dbReference type="PANTHER" id="PTHR15420">
    <property type="entry name" value="UBIQUINOL-CYTOCHROME C REDUCTASE COMPLEX 6.4 KD PROTEIN"/>
    <property type="match status" value="1"/>
</dbReference>
<dbReference type="OrthoDB" id="15743at2759"/>
<comment type="caution">
    <text evidence="3">The sequence shown here is derived from an EMBL/GenBank/DDBJ whole genome shotgun (WGS) entry which is preliminary data.</text>
</comment>
<dbReference type="AlphaFoldDB" id="A0A482VYL6"/>
<dbReference type="InterPro" id="IPR015089">
    <property type="entry name" value="UQCR"/>
</dbReference>
<dbReference type="GO" id="GO:0005743">
    <property type="term" value="C:mitochondrial inner membrane"/>
    <property type="evidence" value="ECO:0007669"/>
    <property type="project" value="TreeGrafter"/>
</dbReference>
<feature type="region of interest" description="Disordered" evidence="1">
    <location>
        <begin position="1"/>
        <end position="40"/>
    </location>
</feature>
<reference evidence="3 4" key="1">
    <citation type="submission" date="2017-03" db="EMBL/GenBank/DDBJ databases">
        <title>Genome of the blue death feigning beetle - Asbolus verrucosus.</title>
        <authorList>
            <person name="Rider S.D."/>
        </authorList>
    </citation>
    <scope>NUCLEOTIDE SEQUENCE [LARGE SCALE GENOMIC DNA]</scope>
    <source>
        <strain evidence="3">Butters</strain>
        <tissue evidence="3">Head and leg muscle</tissue>
    </source>
</reference>
<evidence type="ECO:0000313" key="4">
    <source>
        <dbReference type="Proteomes" id="UP000292052"/>
    </source>
</evidence>
<dbReference type="EMBL" id="QDEB01049312">
    <property type="protein sequence ID" value="RZC37796.1"/>
    <property type="molecule type" value="Genomic_DNA"/>
</dbReference>
<feature type="compositionally biased region" description="Basic and acidic residues" evidence="1">
    <location>
        <begin position="1"/>
        <end position="22"/>
    </location>
</feature>
<gene>
    <name evidence="3" type="ORF">BDFB_002236</name>
</gene>
<organism evidence="3 4">
    <name type="scientific">Asbolus verrucosus</name>
    <name type="common">Desert ironclad beetle</name>
    <dbReference type="NCBI Taxonomy" id="1661398"/>
    <lineage>
        <taxon>Eukaryota</taxon>
        <taxon>Metazoa</taxon>
        <taxon>Ecdysozoa</taxon>
        <taxon>Arthropoda</taxon>
        <taxon>Hexapoda</taxon>
        <taxon>Insecta</taxon>
        <taxon>Pterygota</taxon>
        <taxon>Neoptera</taxon>
        <taxon>Endopterygota</taxon>
        <taxon>Coleoptera</taxon>
        <taxon>Polyphaga</taxon>
        <taxon>Cucujiformia</taxon>
        <taxon>Tenebrionidae</taxon>
        <taxon>Pimeliinae</taxon>
        <taxon>Asbolus</taxon>
    </lineage>
</organism>
<proteinExistence type="predicted"/>